<gene>
    <name evidence="2" type="ORF">GCM10009777_00850</name>
</gene>
<comment type="caution">
    <text evidence="2">The sequence shown here is derived from an EMBL/GenBank/DDBJ whole genome shotgun (WGS) entry which is preliminary data.</text>
</comment>
<dbReference type="Proteomes" id="UP001500326">
    <property type="component" value="Unassembled WGS sequence"/>
</dbReference>
<keyword evidence="1" id="KW-0472">Membrane</keyword>
<proteinExistence type="predicted"/>
<keyword evidence="3" id="KW-1185">Reference proteome</keyword>
<dbReference type="RefSeq" id="WP_344057449.1">
    <property type="nucleotide sequence ID" value="NZ_BAAAOH010000001.1"/>
</dbReference>
<feature type="transmembrane region" description="Helical" evidence="1">
    <location>
        <begin position="23"/>
        <end position="46"/>
    </location>
</feature>
<name>A0ABP5D4T2_9MICO</name>
<keyword evidence="1" id="KW-1133">Transmembrane helix</keyword>
<feature type="transmembrane region" description="Helical" evidence="1">
    <location>
        <begin position="110"/>
        <end position="128"/>
    </location>
</feature>
<feature type="transmembrane region" description="Helical" evidence="1">
    <location>
        <begin position="52"/>
        <end position="74"/>
    </location>
</feature>
<sequence>MDAANTDPGTAQRRRDAAPRSAAPAWAAVAAWGAGLLELALGAGVLTSTGGGVGRGAGAVLVIFGIGALGWGAATLARGRILAPRAGAAGALGAFVVAVASLAIDPVRTSVAAVGAASVLLLAVAMACGVEMRRRRRGKTGPAEPRLSVLFVTAALVAALVTPALGATEAGRLAPDHSDHGIVEQGHH</sequence>
<organism evidence="2 3">
    <name type="scientific">Microbacterium pumilum</name>
    <dbReference type="NCBI Taxonomy" id="344165"/>
    <lineage>
        <taxon>Bacteria</taxon>
        <taxon>Bacillati</taxon>
        <taxon>Actinomycetota</taxon>
        <taxon>Actinomycetes</taxon>
        <taxon>Micrococcales</taxon>
        <taxon>Microbacteriaceae</taxon>
        <taxon>Microbacterium</taxon>
    </lineage>
</organism>
<reference evidence="3" key="1">
    <citation type="journal article" date="2019" name="Int. J. Syst. Evol. Microbiol.">
        <title>The Global Catalogue of Microorganisms (GCM) 10K type strain sequencing project: providing services to taxonomists for standard genome sequencing and annotation.</title>
        <authorList>
            <consortium name="The Broad Institute Genomics Platform"/>
            <consortium name="The Broad Institute Genome Sequencing Center for Infectious Disease"/>
            <person name="Wu L."/>
            <person name="Ma J."/>
        </authorList>
    </citation>
    <scope>NUCLEOTIDE SEQUENCE [LARGE SCALE GENOMIC DNA]</scope>
    <source>
        <strain evidence="3">JCM 14902</strain>
    </source>
</reference>
<feature type="transmembrane region" description="Helical" evidence="1">
    <location>
        <begin position="149"/>
        <end position="168"/>
    </location>
</feature>
<dbReference type="EMBL" id="BAAAOH010000001">
    <property type="protein sequence ID" value="GAA1972667.1"/>
    <property type="molecule type" value="Genomic_DNA"/>
</dbReference>
<evidence type="ECO:0000313" key="2">
    <source>
        <dbReference type="EMBL" id="GAA1972667.1"/>
    </source>
</evidence>
<feature type="transmembrane region" description="Helical" evidence="1">
    <location>
        <begin position="86"/>
        <end position="104"/>
    </location>
</feature>
<protein>
    <recommendedName>
        <fullName evidence="4">Histidine kinase</fullName>
    </recommendedName>
</protein>
<accession>A0ABP5D4T2</accession>
<evidence type="ECO:0000313" key="3">
    <source>
        <dbReference type="Proteomes" id="UP001500326"/>
    </source>
</evidence>
<evidence type="ECO:0000256" key="1">
    <source>
        <dbReference type="SAM" id="Phobius"/>
    </source>
</evidence>
<evidence type="ECO:0008006" key="4">
    <source>
        <dbReference type="Google" id="ProtNLM"/>
    </source>
</evidence>
<keyword evidence="1" id="KW-0812">Transmembrane</keyword>